<keyword evidence="4" id="KW-0804">Transcription</keyword>
<dbReference type="InterPro" id="IPR000847">
    <property type="entry name" value="LysR_HTH_N"/>
</dbReference>
<dbReference type="GO" id="GO:0003700">
    <property type="term" value="F:DNA-binding transcription factor activity"/>
    <property type="evidence" value="ECO:0007669"/>
    <property type="project" value="InterPro"/>
</dbReference>
<dbReference type="EMBL" id="CP044399">
    <property type="protein sequence ID" value="QFI38429.1"/>
    <property type="molecule type" value="Genomic_DNA"/>
</dbReference>
<dbReference type="Pfam" id="PF00126">
    <property type="entry name" value="HTH_1"/>
    <property type="match status" value="1"/>
</dbReference>
<proteinExistence type="inferred from homology"/>
<dbReference type="SUPFAM" id="SSF46785">
    <property type="entry name" value="Winged helix' DNA-binding domain"/>
    <property type="match status" value="1"/>
</dbReference>
<protein>
    <submittedName>
        <fullName evidence="6">LysR family transcriptional regulator</fullName>
    </submittedName>
</protein>
<dbReference type="InterPro" id="IPR005119">
    <property type="entry name" value="LysR_subst-bd"/>
</dbReference>
<dbReference type="AlphaFoldDB" id="A0A5J6WJV5"/>
<dbReference type="GO" id="GO:0000976">
    <property type="term" value="F:transcription cis-regulatory region binding"/>
    <property type="evidence" value="ECO:0007669"/>
    <property type="project" value="TreeGrafter"/>
</dbReference>
<dbReference type="FunFam" id="1.10.10.10:FF:000001">
    <property type="entry name" value="LysR family transcriptional regulator"/>
    <property type="match status" value="1"/>
</dbReference>
<dbReference type="KEGG" id="mmaa:FR932_11500"/>
<evidence type="ECO:0000256" key="4">
    <source>
        <dbReference type="ARBA" id="ARBA00023163"/>
    </source>
</evidence>
<dbReference type="PANTHER" id="PTHR30126:SF94">
    <property type="entry name" value="LYSR FAMILY TRANSCRIPTIONAL REGULATOR"/>
    <property type="match status" value="1"/>
</dbReference>
<dbReference type="InterPro" id="IPR036388">
    <property type="entry name" value="WH-like_DNA-bd_sf"/>
</dbReference>
<sequence length="302" mass="33575">MNLSLRQLRVFVAVSQQQSITHAAKHLFLTKAAVSMALSELENQLGQQLFDRTNNRLHLNPYGQRLLPIADELLHRAASIDTLFQQSGALIGDLAIGASETIGNQICPWLLAQFRQQTAHTQQTLHIRNSAHIAEMILNYQLDIGLIEGDVNHNDIEATPWLKDEMCIIAAANHPLLTTLSLQLSDLADHAWVLREAGSGSRAFFDIHVAPAIGQWQLAYQLNSIEAQLNFVAAGLGLACVSKFSATHALANGRVRILPLDSKLERQYKIIMHKQKYKSALITAFIEFSQQWDAATLIPHKV</sequence>
<dbReference type="Gene3D" id="1.10.10.10">
    <property type="entry name" value="Winged helix-like DNA-binding domain superfamily/Winged helix DNA-binding domain"/>
    <property type="match status" value="1"/>
</dbReference>
<dbReference type="PANTHER" id="PTHR30126">
    <property type="entry name" value="HTH-TYPE TRANSCRIPTIONAL REGULATOR"/>
    <property type="match status" value="1"/>
</dbReference>
<keyword evidence="2" id="KW-0805">Transcription regulation</keyword>
<dbReference type="RefSeq" id="WP_019442005.1">
    <property type="nucleotide sequence ID" value="NZ_ALOE01000024.1"/>
</dbReference>
<evidence type="ECO:0000256" key="1">
    <source>
        <dbReference type="ARBA" id="ARBA00009437"/>
    </source>
</evidence>
<evidence type="ECO:0000256" key="3">
    <source>
        <dbReference type="ARBA" id="ARBA00023125"/>
    </source>
</evidence>
<accession>A0A5J6WJV5</accession>
<dbReference type="OrthoDB" id="9808620at2"/>
<evidence type="ECO:0000256" key="2">
    <source>
        <dbReference type="ARBA" id="ARBA00023015"/>
    </source>
</evidence>
<reference evidence="6 7" key="1">
    <citation type="submission" date="2019-09" db="EMBL/GenBank/DDBJ databases">
        <title>Hybrid Assembly of the complete Genome of the Deep-Sea Bacterium Moritella marina from long Nanopore and Illumina reads.</title>
        <authorList>
            <person name="Magin S."/>
            <person name="Georgoulis A."/>
            <person name="Papadimitriou K."/>
            <person name="Iliakis G."/>
            <person name="Vorgias C.E."/>
        </authorList>
    </citation>
    <scope>NUCLEOTIDE SEQUENCE [LARGE SCALE GENOMIC DNA]</scope>
    <source>
        <strain evidence="6 7">MP-1</strain>
    </source>
</reference>
<gene>
    <name evidence="6" type="ORF">FR932_11500</name>
</gene>
<dbReference type="PRINTS" id="PR00039">
    <property type="entry name" value="HTHLYSR"/>
</dbReference>
<organism evidence="6 7">
    <name type="scientific">Moritella marina ATCC 15381</name>
    <dbReference type="NCBI Taxonomy" id="1202962"/>
    <lineage>
        <taxon>Bacteria</taxon>
        <taxon>Pseudomonadati</taxon>
        <taxon>Pseudomonadota</taxon>
        <taxon>Gammaproteobacteria</taxon>
        <taxon>Alteromonadales</taxon>
        <taxon>Moritellaceae</taxon>
        <taxon>Moritella</taxon>
    </lineage>
</organism>
<keyword evidence="3" id="KW-0238">DNA-binding</keyword>
<dbReference type="Pfam" id="PF03466">
    <property type="entry name" value="LysR_substrate"/>
    <property type="match status" value="1"/>
</dbReference>
<keyword evidence="7" id="KW-1185">Reference proteome</keyword>
<dbReference type="Proteomes" id="UP000327424">
    <property type="component" value="Chromosome"/>
</dbReference>
<dbReference type="Gene3D" id="3.40.190.290">
    <property type="match status" value="1"/>
</dbReference>
<name>A0A5J6WJV5_MORMI</name>
<evidence type="ECO:0000313" key="7">
    <source>
        <dbReference type="Proteomes" id="UP000327424"/>
    </source>
</evidence>
<evidence type="ECO:0000259" key="5">
    <source>
        <dbReference type="PROSITE" id="PS50931"/>
    </source>
</evidence>
<dbReference type="SUPFAM" id="SSF53850">
    <property type="entry name" value="Periplasmic binding protein-like II"/>
    <property type="match status" value="1"/>
</dbReference>
<evidence type="ECO:0000313" key="6">
    <source>
        <dbReference type="EMBL" id="QFI38429.1"/>
    </source>
</evidence>
<comment type="similarity">
    <text evidence="1">Belongs to the LysR transcriptional regulatory family.</text>
</comment>
<dbReference type="PROSITE" id="PS50931">
    <property type="entry name" value="HTH_LYSR"/>
    <property type="match status" value="1"/>
</dbReference>
<feature type="domain" description="HTH lysR-type" evidence="5">
    <location>
        <begin position="3"/>
        <end position="60"/>
    </location>
</feature>
<dbReference type="InterPro" id="IPR036390">
    <property type="entry name" value="WH_DNA-bd_sf"/>
</dbReference>